<accession>A0A5E4BJW0</accession>
<keyword evidence="2" id="KW-1185">Reference proteome</keyword>
<sequence length="59" mass="6367">DTGHNKNLPGSRSVRLGCPSCSSCCLHLLRTLLRGSQAQHYKEGLSEDQGTPLYPEPSA</sequence>
<evidence type="ECO:0000313" key="1">
    <source>
        <dbReference type="EMBL" id="VTJ69291.1"/>
    </source>
</evidence>
<gene>
    <name evidence="1" type="ORF">MONAX_5E004822</name>
</gene>
<comment type="caution">
    <text evidence="1">The sequence shown here is derived from an EMBL/GenBank/DDBJ whole genome shotgun (WGS) entry which is preliminary data.</text>
</comment>
<name>A0A5E4BJW0_MARMO</name>
<evidence type="ECO:0000313" key="2">
    <source>
        <dbReference type="Proteomes" id="UP000335636"/>
    </source>
</evidence>
<dbReference type="EMBL" id="CABDUW010000455">
    <property type="protein sequence ID" value="VTJ69291.1"/>
    <property type="molecule type" value="Genomic_DNA"/>
</dbReference>
<dbReference type="Proteomes" id="UP000335636">
    <property type="component" value="Unassembled WGS sequence"/>
</dbReference>
<organism evidence="1 2">
    <name type="scientific">Marmota monax</name>
    <name type="common">Woodchuck</name>
    <dbReference type="NCBI Taxonomy" id="9995"/>
    <lineage>
        <taxon>Eukaryota</taxon>
        <taxon>Metazoa</taxon>
        <taxon>Chordata</taxon>
        <taxon>Craniata</taxon>
        <taxon>Vertebrata</taxon>
        <taxon>Euteleostomi</taxon>
        <taxon>Mammalia</taxon>
        <taxon>Eutheria</taxon>
        <taxon>Euarchontoglires</taxon>
        <taxon>Glires</taxon>
        <taxon>Rodentia</taxon>
        <taxon>Sciuromorpha</taxon>
        <taxon>Sciuridae</taxon>
        <taxon>Xerinae</taxon>
        <taxon>Marmotini</taxon>
        <taxon>Marmota</taxon>
    </lineage>
</organism>
<dbReference type="AlphaFoldDB" id="A0A5E4BJW0"/>
<protein>
    <submittedName>
        <fullName evidence="1">Uncharacterized protein</fullName>
    </submittedName>
</protein>
<reference evidence="1" key="1">
    <citation type="submission" date="2019-04" db="EMBL/GenBank/DDBJ databases">
        <authorList>
            <person name="Alioto T."/>
            <person name="Alioto T."/>
        </authorList>
    </citation>
    <scope>NUCLEOTIDE SEQUENCE [LARGE SCALE GENOMIC DNA]</scope>
</reference>
<proteinExistence type="predicted"/>
<feature type="non-terminal residue" evidence="1">
    <location>
        <position position="1"/>
    </location>
</feature>